<keyword evidence="1" id="KW-0472">Membrane</keyword>
<evidence type="ECO:0000313" key="3">
    <source>
        <dbReference type="EMBL" id="ANN63959.1"/>
    </source>
</evidence>
<feature type="transmembrane region" description="Helical" evidence="1">
    <location>
        <begin position="89"/>
        <end position="114"/>
    </location>
</feature>
<dbReference type="CDD" id="cd00267">
    <property type="entry name" value="ABC_ATPase"/>
    <property type="match status" value="1"/>
</dbReference>
<sequence length="486" mass="55365">MELNIKNFSKIKEANITIDGITVIAGENNTGKSTIGKILFSCFNSTKNIEEEIYSSKFIPILKNLTYLMQELSKNNESIKQIPSLYSSLLGGTAVAAGAIGATAAATSAIGATAAATSAVLGATLLPVIGIPLAIGAAGALSMIKNKKQDSNNLNIDNLINDINNIISDLTNENNEKNAYYVLKDNLSKYIDIEDKKNIYIIKKYSDRIQEYINIPNKKIAYKIINDYFKSIFNNQINSRIDKDSISEINIMDLSFKFKNDKSIESKYNDTYSKNVYFIDNPFVLDKKYDEKYMTKYEYNLIEKLLYNTEEVNTTEQILAEEKLEEIYDKLSEAVNGKIINRDNDFYLEEENFTEPISIHSLSAGLKSFAVIKMLIEKNALKEEDILILDEPEIHLHPKWQLLYAEIIALLQKIFNVYIIVTTHSPYFLKAIEMYSNKYDIEEKTNYYLSDIKNNYAVFNLVNDSVEKIYSKMAEPIDEMEDFINN</sequence>
<keyword evidence="4" id="KW-1185">Reference proteome</keyword>
<dbReference type="SUPFAM" id="SSF52540">
    <property type="entry name" value="P-loop containing nucleoside triphosphate hydrolases"/>
    <property type="match status" value="1"/>
</dbReference>
<keyword evidence="3" id="KW-0547">Nucleotide-binding</keyword>
<evidence type="ECO:0000256" key="1">
    <source>
        <dbReference type="SAM" id="Phobius"/>
    </source>
</evidence>
<evidence type="ECO:0000313" key="4">
    <source>
        <dbReference type="Proteomes" id="UP000092328"/>
    </source>
</evidence>
<reference evidence="4" key="2">
    <citation type="journal article" date="2017" name="Genome Announc.">
        <title>Correction for Mirajkar et al., Complete Genome Sequence of Brachyspira hyodysenteriae Type Strain B78 (ATCC 27164).</title>
        <authorList>
            <person name="Mirajkar N.S."/>
            <person name="Johnson T.J."/>
            <person name="Gebhart C.J."/>
        </authorList>
    </citation>
    <scope>NUCLEOTIDE SEQUENCE [LARGE SCALE GENOMIC DNA]</scope>
    <source>
        <strain evidence="4">B78</strain>
    </source>
</reference>
<dbReference type="PANTHER" id="PTHR43581:SF2">
    <property type="entry name" value="EXCINUCLEASE ATPASE SUBUNIT"/>
    <property type="match status" value="1"/>
</dbReference>
<dbReference type="AlphaFoldDB" id="A0A3B6VW68"/>
<dbReference type="Proteomes" id="UP000092328">
    <property type="component" value="Chromosome"/>
</dbReference>
<reference evidence="4" key="1">
    <citation type="journal article" date="2016" name="Genome Announc.">
        <title>Complete Genome Sequence of Brachyspira hyodysenteriae Type Strain B78 (ATCC 27164).</title>
        <authorList>
            <person name="Mirajkar N.S."/>
            <person name="Johnson T.J."/>
            <person name="Gebhart C.J."/>
        </authorList>
    </citation>
    <scope>NUCLEOTIDE SEQUENCE [LARGE SCALE GENOMIC DNA]</scope>
    <source>
        <strain evidence="4">B78</strain>
    </source>
</reference>
<feature type="transmembrane region" description="Helical" evidence="1">
    <location>
        <begin position="120"/>
        <end position="144"/>
    </location>
</feature>
<dbReference type="EMBL" id="CP015910">
    <property type="protein sequence ID" value="ANN63959.1"/>
    <property type="molecule type" value="Genomic_DNA"/>
</dbReference>
<dbReference type="Gene3D" id="3.40.50.300">
    <property type="entry name" value="P-loop containing nucleotide triphosphate hydrolases"/>
    <property type="match status" value="2"/>
</dbReference>
<dbReference type="OrthoDB" id="354197at2"/>
<dbReference type="InterPro" id="IPR051396">
    <property type="entry name" value="Bact_Antivir_Def_Nuclease"/>
</dbReference>
<dbReference type="GO" id="GO:0005524">
    <property type="term" value="F:ATP binding"/>
    <property type="evidence" value="ECO:0007669"/>
    <property type="project" value="UniProtKB-KW"/>
</dbReference>
<dbReference type="RefSeq" id="WP_020064980.1">
    <property type="nucleotide sequence ID" value="NZ_CP015910.2"/>
</dbReference>
<protein>
    <submittedName>
        <fullName evidence="3">ABC transporter ATP-binding protein</fullName>
    </submittedName>
</protein>
<keyword evidence="3" id="KW-0067">ATP-binding</keyword>
<name>A0A3B6VW68_BRAHO</name>
<dbReference type="KEGG" id="bhd:BHYOB78_08780"/>
<proteinExistence type="predicted"/>
<dbReference type="PANTHER" id="PTHR43581">
    <property type="entry name" value="ATP/GTP PHOSPHATASE"/>
    <property type="match status" value="1"/>
</dbReference>
<feature type="domain" description="Endonuclease GajA/Old nuclease/RecF-like AAA" evidence="2">
    <location>
        <begin position="2"/>
        <end position="428"/>
    </location>
</feature>
<accession>A0A3B6VW68</accession>
<keyword evidence="1" id="KW-0812">Transmembrane</keyword>
<dbReference type="Pfam" id="PF13175">
    <property type="entry name" value="AAA_15"/>
    <property type="match status" value="1"/>
</dbReference>
<dbReference type="InterPro" id="IPR027417">
    <property type="entry name" value="P-loop_NTPase"/>
</dbReference>
<gene>
    <name evidence="3" type="ORF">BHYOB78_08780</name>
</gene>
<organism evidence="3 4">
    <name type="scientific">Brachyspira hyodysenteriae ATCC 27164</name>
    <dbReference type="NCBI Taxonomy" id="1266923"/>
    <lineage>
        <taxon>Bacteria</taxon>
        <taxon>Pseudomonadati</taxon>
        <taxon>Spirochaetota</taxon>
        <taxon>Spirochaetia</taxon>
        <taxon>Brachyspirales</taxon>
        <taxon>Brachyspiraceae</taxon>
        <taxon>Brachyspira</taxon>
    </lineage>
</organism>
<keyword evidence="1" id="KW-1133">Transmembrane helix</keyword>
<evidence type="ECO:0000259" key="2">
    <source>
        <dbReference type="Pfam" id="PF13175"/>
    </source>
</evidence>
<dbReference type="InterPro" id="IPR041685">
    <property type="entry name" value="AAA_GajA/Old/RecF-like"/>
</dbReference>